<dbReference type="InterPro" id="IPR043128">
    <property type="entry name" value="Rev_trsase/Diguanyl_cyclase"/>
</dbReference>
<evidence type="ECO:0000256" key="2">
    <source>
        <dbReference type="ARBA" id="ARBA00022695"/>
    </source>
</evidence>
<evidence type="ECO:0000256" key="5">
    <source>
        <dbReference type="ARBA" id="ARBA00022801"/>
    </source>
</evidence>
<dbReference type="OrthoDB" id="2232212at2759"/>
<dbReference type="STRING" id="4829.A0A168LIR0"/>
<dbReference type="Pfam" id="PF17921">
    <property type="entry name" value="Integrase_H2C2"/>
    <property type="match status" value="1"/>
</dbReference>
<dbReference type="FunFam" id="1.10.340.70:FF:000001">
    <property type="entry name" value="Retrovirus-related Pol polyprotein from transposon gypsy-like Protein"/>
    <property type="match status" value="1"/>
</dbReference>
<keyword evidence="3" id="KW-0540">Nuclease</keyword>
<keyword evidence="2" id="KW-0548">Nucleotidyltransferase</keyword>
<dbReference type="GO" id="GO:0003676">
    <property type="term" value="F:nucleic acid binding"/>
    <property type="evidence" value="ECO:0007669"/>
    <property type="project" value="InterPro"/>
</dbReference>
<protein>
    <recommendedName>
        <fullName evidence="11">Integrase catalytic domain-containing protein</fullName>
    </recommendedName>
</protein>
<dbReference type="Gene3D" id="3.30.420.10">
    <property type="entry name" value="Ribonuclease H-like superfamily/Ribonuclease H"/>
    <property type="match status" value="1"/>
</dbReference>
<gene>
    <name evidence="9" type="primary">ABSGL_02318.1 scaffold 3301</name>
</gene>
<dbReference type="InterPro" id="IPR036397">
    <property type="entry name" value="RNaseH_sf"/>
</dbReference>
<dbReference type="FunFam" id="3.10.20.370:FF:000001">
    <property type="entry name" value="Retrovirus-related Pol polyprotein from transposon 17.6-like protein"/>
    <property type="match status" value="1"/>
</dbReference>
<keyword evidence="10" id="KW-1185">Reference proteome</keyword>
<keyword evidence="4" id="KW-0255">Endonuclease</keyword>
<dbReference type="FunFam" id="3.30.70.270:FF:000020">
    <property type="entry name" value="Transposon Tf2-6 polyprotein-like Protein"/>
    <property type="match status" value="1"/>
</dbReference>
<dbReference type="AlphaFoldDB" id="A0A168LIR0"/>
<dbReference type="GO" id="GO:0005634">
    <property type="term" value="C:nucleus"/>
    <property type="evidence" value="ECO:0007669"/>
    <property type="project" value="UniProtKB-ARBA"/>
</dbReference>
<name>A0A168LIR0_ABSGL</name>
<keyword evidence="1" id="KW-0808">Transferase</keyword>
<evidence type="ECO:0000313" key="10">
    <source>
        <dbReference type="Proteomes" id="UP000078561"/>
    </source>
</evidence>
<dbReference type="InParanoid" id="A0A168LIR0"/>
<accession>A0A168LIR0</accession>
<dbReference type="InterPro" id="IPR041588">
    <property type="entry name" value="Integrase_H2C2"/>
</dbReference>
<dbReference type="FunFam" id="3.30.420.10:FF:000032">
    <property type="entry name" value="Retrovirus-related Pol polyprotein from transposon 297-like Protein"/>
    <property type="match status" value="1"/>
</dbReference>
<dbReference type="Gene3D" id="3.10.10.10">
    <property type="entry name" value="HIV Type 1 Reverse Transcriptase, subunit A, domain 1"/>
    <property type="match status" value="1"/>
</dbReference>
<dbReference type="InterPro" id="IPR001584">
    <property type="entry name" value="Integrase_cat-core"/>
</dbReference>
<dbReference type="Proteomes" id="UP000078561">
    <property type="component" value="Unassembled WGS sequence"/>
</dbReference>
<dbReference type="Pfam" id="PF17917">
    <property type="entry name" value="RT_RNaseH"/>
    <property type="match status" value="1"/>
</dbReference>
<dbReference type="InterPro" id="IPR000477">
    <property type="entry name" value="RT_dom"/>
</dbReference>
<dbReference type="Gene3D" id="3.30.70.270">
    <property type="match status" value="2"/>
</dbReference>
<evidence type="ECO:0000256" key="4">
    <source>
        <dbReference type="ARBA" id="ARBA00022759"/>
    </source>
</evidence>
<dbReference type="PANTHER" id="PTHR37984">
    <property type="entry name" value="PROTEIN CBG26694"/>
    <property type="match status" value="1"/>
</dbReference>
<evidence type="ECO:0000256" key="6">
    <source>
        <dbReference type="ARBA" id="ARBA00022918"/>
    </source>
</evidence>
<dbReference type="Pfam" id="PF00665">
    <property type="entry name" value="rve"/>
    <property type="match status" value="1"/>
</dbReference>
<dbReference type="InterPro" id="IPR041373">
    <property type="entry name" value="RT_RNaseH"/>
</dbReference>
<dbReference type="InterPro" id="IPR012337">
    <property type="entry name" value="RNaseH-like_sf"/>
</dbReference>
<feature type="domain" description="Reverse transcriptase" evidence="7">
    <location>
        <begin position="61"/>
        <end position="240"/>
    </location>
</feature>
<evidence type="ECO:0008006" key="11">
    <source>
        <dbReference type="Google" id="ProtNLM"/>
    </source>
</evidence>
<keyword evidence="6" id="KW-0695">RNA-directed DNA polymerase</keyword>
<dbReference type="CDD" id="cd01647">
    <property type="entry name" value="RT_LTR"/>
    <property type="match status" value="1"/>
</dbReference>
<sequence length="936" mass="107666">MIKPLLDDYAEVFTDKIPDLPPDRGVAHVIDTGDARPVHRTPYKMSPRELKELKRQLDELLALRLIRPSTSPWGAPVLFVRKKDGSLRMCVDYRALNQLTIRNKHPLPRIDECLEQLSGARYFSSIDLKSGYHQVRIHQEDIPKTAFTTRYGSFEFVVLPFGLTNAPPTFQRLMNRVLGDYLDRFCLVYLDDILIYSKTKEEHMEHVRLVLECLRRERLYANMKKCTFMQDTVTFVGFEISASGVRPSQDKIKAVCDWPTPTNVQEVRQFLGLASHYRRFVKDFSTMASPLTDLTKGVGPKRRAITWSPSCQKSFDLLKNALLTSPVLVMPRDDYPFVIDTDASDYGIGAVLQQYDDDGNLHPVAFESKKLSVAETKYPVQERELLAILHALRTWRCFVDGRSFVVRTDHNPLKYLRTQASPTPRLTRWMNEIELYDPVIEYKPGSQHVVPDALSRVLIGSKDSGNGSGSDSGENSGVTMVPDYLYAINGNVAPVLKHPSDWPIYFLCDQDTIPDDAKDLMNKHKDDYVVDNGTVMKKVKVEGKMKLLPFIAYSSRSNWLQKYHDDLGHLGVPTVLSHLQSRIFWPSMETDITNWLKQCPECQLNGPQRRSRHGGPMKPLPIPAPFSRWHLDFIGELPLTAKGNKWLLVAVDYATNWPILRALPEATGSNIAKFIYEEITLRFGCPDEILTDRGANFMSKILANYVALMRTNHSCTSAFHPRTNGKVERLNGIIKSMLRKYVKGNIHEWDKHLPRVEWSCRTRYHASSRTSPFFLVYGVHPRQPADDFWPNLIPEKQQDETTMDDLANASTPRLLKLMERREEAKRLTEQRQAQDKRRWDELTKAQRFEVNDLVLIRHENPFGLEPRWFGPYKVVKRNLENDIYYVEPLDGGRPYTSWIHTDRLKLALSDKTIQSHWYHPADSRALFPTDPGSRGT</sequence>
<dbReference type="SUPFAM" id="SSF56672">
    <property type="entry name" value="DNA/RNA polymerases"/>
    <property type="match status" value="1"/>
</dbReference>
<reference evidence="9" key="1">
    <citation type="submission" date="2016-04" db="EMBL/GenBank/DDBJ databases">
        <authorList>
            <person name="Evans L.H."/>
            <person name="Alamgir A."/>
            <person name="Owens N."/>
            <person name="Weber N.D."/>
            <person name="Virtaneva K."/>
            <person name="Barbian K."/>
            <person name="Babar A."/>
            <person name="Rosenke K."/>
        </authorList>
    </citation>
    <scope>NUCLEOTIDE SEQUENCE [LARGE SCALE GENOMIC DNA]</scope>
    <source>
        <strain evidence="9">CBS 101.48</strain>
    </source>
</reference>
<evidence type="ECO:0000259" key="7">
    <source>
        <dbReference type="PROSITE" id="PS50878"/>
    </source>
</evidence>
<evidence type="ECO:0000256" key="3">
    <source>
        <dbReference type="ARBA" id="ARBA00022722"/>
    </source>
</evidence>
<dbReference type="InterPro" id="IPR043502">
    <property type="entry name" value="DNA/RNA_pol_sf"/>
</dbReference>
<feature type="domain" description="Integrase catalytic" evidence="8">
    <location>
        <begin position="621"/>
        <end position="780"/>
    </location>
</feature>
<evidence type="ECO:0000256" key="1">
    <source>
        <dbReference type="ARBA" id="ARBA00022679"/>
    </source>
</evidence>
<dbReference type="GO" id="GO:0016787">
    <property type="term" value="F:hydrolase activity"/>
    <property type="evidence" value="ECO:0007669"/>
    <property type="project" value="UniProtKB-KW"/>
</dbReference>
<evidence type="ECO:0000313" key="9">
    <source>
        <dbReference type="EMBL" id="SAL96876.1"/>
    </source>
</evidence>
<dbReference type="CDD" id="cd09274">
    <property type="entry name" value="RNase_HI_RT_Ty3"/>
    <property type="match status" value="1"/>
</dbReference>
<dbReference type="Pfam" id="PF00078">
    <property type="entry name" value="RVT_1"/>
    <property type="match status" value="1"/>
</dbReference>
<dbReference type="PROSITE" id="PS50994">
    <property type="entry name" value="INTEGRASE"/>
    <property type="match status" value="1"/>
</dbReference>
<proteinExistence type="predicted"/>
<dbReference type="PROSITE" id="PS50878">
    <property type="entry name" value="RT_POL"/>
    <property type="match status" value="1"/>
</dbReference>
<dbReference type="EMBL" id="LT551430">
    <property type="protein sequence ID" value="SAL96876.1"/>
    <property type="molecule type" value="Genomic_DNA"/>
</dbReference>
<dbReference type="Gene3D" id="1.10.340.70">
    <property type="match status" value="1"/>
</dbReference>
<keyword evidence="5" id="KW-0378">Hydrolase</keyword>
<dbReference type="InterPro" id="IPR050951">
    <property type="entry name" value="Retrovirus_Pol_polyprotein"/>
</dbReference>
<evidence type="ECO:0000259" key="8">
    <source>
        <dbReference type="PROSITE" id="PS50994"/>
    </source>
</evidence>
<dbReference type="GO" id="GO:0004519">
    <property type="term" value="F:endonuclease activity"/>
    <property type="evidence" value="ECO:0007669"/>
    <property type="project" value="UniProtKB-KW"/>
</dbReference>
<dbReference type="GO" id="GO:0003964">
    <property type="term" value="F:RNA-directed DNA polymerase activity"/>
    <property type="evidence" value="ECO:0007669"/>
    <property type="project" value="UniProtKB-KW"/>
</dbReference>
<organism evidence="9">
    <name type="scientific">Absidia glauca</name>
    <name type="common">Pin mould</name>
    <dbReference type="NCBI Taxonomy" id="4829"/>
    <lineage>
        <taxon>Eukaryota</taxon>
        <taxon>Fungi</taxon>
        <taxon>Fungi incertae sedis</taxon>
        <taxon>Mucoromycota</taxon>
        <taxon>Mucoromycotina</taxon>
        <taxon>Mucoromycetes</taxon>
        <taxon>Mucorales</taxon>
        <taxon>Cunninghamellaceae</taxon>
        <taxon>Absidia</taxon>
    </lineage>
</organism>
<dbReference type="SUPFAM" id="SSF53098">
    <property type="entry name" value="Ribonuclease H-like"/>
    <property type="match status" value="1"/>
</dbReference>
<dbReference type="PANTHER" id="PTHR37984:SF5">
    <property type="entry name" value="PROTEIN NYNRIN-LIKE"/>
    <property type="match status" value="1"/>
</dbReference>
<dbReference type="GO" id="GO:0015074">
    <property type="term" value="P:DNA integration"/>
    <property type="evidence" value="ECO:0007669"/>
    <property type="project" value="InterPro"/>
</dbReference>